<dbReference type="InterPro" id="IPR026664">
    <property type="entry name" value="Stereocilin-rel"/>
</dbReference>
<evidence type="ECO:0000256" key="3">
    <source>
        <dbReference type="SAM" id="MobiDB-lite"/>
    </source>
</evidence>
<evidence type="ECO:0000259" key="5">
    <source>
        <dbReference type="Pfam" id="PF21058"/>
    </source>
</evidence>
<feature type="compositionally biased region" description="Polar residues" evidence="3">
    <location>
        <begin position="267"/>
        <end position="287"/>
    </location>
</feature>
<reference evidence="6 7" key="1">
    <citation type="journal article" date="2018" name="Nat. Ecol. Evol.">
        <title>Shark genomes provide insights into elasmobranch evolution and the origin of vertebrates.</title>
        <authorList>
            <person name="Hara Y"/>
            <person name="Yamaguchi K"/>
            <person name="Onimaru K"/>
            <person name="Kadota M"/>
            <person name="Koyanagi M"/>
            <person name="Keeley SD"/>
            <person name="Tatsumi K"/>
            <person name="Tanaka K"/>
            <person name="Motone F"/>
            <person name="Kageyama Y"/>
            <person name="Nozu R"/>
            <person name="Adachi N"/>
            <person name="Nishimura O"/>
            <person name="Nakagawa R"/>
            <person name="Tanegashima C"/>
            <person name="Kiyatake I"/>
            <person name="Matsumoto R"/>
            <person name="Murakumo K"/>
            <person name="Nishida K"/>
            <person name="Terakita A"/>
            <person name="Kuratani S"/>
            <person name="Sato K"/>
            <person name="Hyodo S Kuraku.S."/>
        </authorList>
    </citation>
    <scope>NUCLEOTIDE SEQUENCE [LARGE SCALE GENOMIC DNA]</scope>
</reference>
<dbReference type="GO" id="GO:0060091">
    <property type="term" value="C:kinocilium"/>
    <property type="evidence" value="ECO:0007669"/>
    <property type="project" value="TreeGrafter"/>
</dbReference>
<protein>
    <recommendedName>
        <fullName evidence="5">Stereocilin LRR domain-containing protein</fullName>
    </recommendedName>
</protein>
<evidence type="ECO:0000256" key="4">
    <source>
        <dbReference type="SAM" id="SignalP"/>
    </source>
</evidence>
<dbReference type="PANTHER" id="PTHR23412">
    <property type="entry name" value="STEREOCILIN RELATED"/>
    <property type="match status" value="1"/>
</dbReference>
<feature type="region of interest" description="Disordered" evidence="3">
    <location>
        <begin position="254"/>
        <end position="287"/>
    </location>
</feature>
<keyword evidence="1 4" id="KW-0732">Signal</keyword>
<evidence type="ECO:0000313" key="7">
    <source>
        <dbReference type="Proteomes" id="UP000287033"/>
    </source>
</evidence>
<dbReference type="GO" id="GO:0007160">
    <property type="term" value="P:cell-matrix adhesion"/>
    <property type="evidence" value="ECO:0007669"/>
    <property type="project" value="TreeGrafter"/>
</dbReference>
<gene>
    <name evidence="6" type="ORF">chiPu_0012282</name>
</gene>
<dbReference type="STRING" id="137246.A0A401STU0"/>
<evidence type="ECO:0000256" key="2">
    <source>
        <dbReference type="ARBA" id="ARBA00023180"/>
    </source>
</evidence>
<feature type="signal peptide" evidence="4">
    <location>
        <begin position="1"/>
        <end position="21"/>
    </location>
</feature>
<dbReference type="Proteomes" id="UP000287033">
    <property type="component" value="Unassembled WGS sequence"/>
</dbReference>
<dbReference type="PANTHER" id="PTHR23412:SF14">
    <property type="entry name" value="STEREOCILIN-RELATED"/>
    <property type="match status" value="1"/>
</dbReference>
<feature type="domain" description="Stereocilin LRR" evidence="5">
    <location>
        <begin position="977"/>
        <end position="1026"/>
    </location>
</feature>
<proteinExistence type="predicted"/>
<name>A0A401STU0_CHIPU</name>
<evidence type="ECO:0000256" key="1">
    <source>
        <dbReference type="ARBA" id="ARBA00022729"/>
    </source>
</evidence>
<dbReference type="EMBL" id="BEZZ01000547">
    <property type="protein sequence ID" value="GCC33811.1"/>
    <property type="molecule type" value="Genomic_DNA"/>
</dbReference>
<dbReference type="Pfam" id="PF21058">
    <property type="entry name" value="Stereocilin"/>
    <property type="match status" value="1"/>
</dbReference>
<evidence type="ECO:0000313" key="6">
    <source>
        <dbReference type="EMBL" id="GCC33811.1"/>
    </source>
</evidence>
<dbReference type="InterPro" id="IPR048992">
    <property type="entry name" value="Stereocilin_LRR"/>
</dbReference>
<dbReference type="OMA" id="LKLPHYK"/>
<accession>A0A401STU0</accession>
<sequence>MAAILSLVVAFMLLVSPPSTGNKMNLYVEVLKDLTRLLGGGNTEGRMESIAVHGKAGIKSSQNIHAVISRLIGGFRTLSTLRQSNLPAFLTKHRLDRKRLSAFLYNISLYLQNNDLQDPADENVMLNGLDPGELEVDPPPRALLELKDLFVSLRASRDLDSLIEFLQIILDFITEHHLFSWLFQKQNWESLIGLIETVFQTLLNGTYEQASAGIQELMCSLMGQGDCAIEMEWLKSLGNLLDLTNWKPVVNLQSHGPPHRTERFQPWNRSPETGSSKTPGPQSLNSAQSVNSMHSLLQILSKPSGRRSGSEGLLSANQSQSMWSEDVLWDGLEELKQNILQKVGTSVYTNFKRQVSRMAGSLAQEVTSVIGMPRADHDGKCSVGDLRQLLLWGIRNNISWNIPILGFSSQRFLTETPFLACSRLSDKVRDMRRNSHTVSKRSGETVKGDHDFPYTGTLEAACNDSMPRLPGISNFTIYLYCNLFNQTTAISQAPPDLRAACSDAAWYFSVVQEDLYWVQVCRQFYTSEFNSTVCSNVSLLSRQDFNQLCARLQSGSRKHGTSARNCGRLSTRMSVSSEEIQACLLAKGADYIHRLCSNETFLTSVVGDKRLIMNLCRQRNGLKMEAISLLMGDQNGTDFVNYLCSQMRFLKNLSVVEPWIIPVCSWLTTNSEEINIVNSECHYIFQNSSTEKALIQECILHLGVEYIREFCFNSTFLKDLSGAGAWSSLVCAHTIRSLEDLQLSTSKCHREFKVPNATISNLQECTLVRGTTLIHDICANGTSLKVEWTVSWLIRFCNLLDELRRALNSLPVENLPLKCDYKTWSYEMLINGSLLASCKAQDIEGLKQIICQNATLYDIMSQLHPWVINYCVASKEPQDEECFVGHWLDKLPIALNLNTTQLCQNPTAFLIDLLDRLNQCDDQAFSWISNANYILQVFNYILDLSSLNHSEKEVQEVLSEAILLSSLMDNDSFWEAFNPNASISILQTIDSYLKEETDRALKNDLLNCFSPALWAMLQNEEDSPALRDLFQVRETKKGRRELSEDHALSLQVALLLATHLRRQNMSTVTQWDFQQLGRLLPVLGVTVDVICQFAHFLPGFSSSVLRNISASVVASACPCFTPFLSQLTATQKAVILEAVRTVNRDDGSKLAQFGCLVPFVPLKDLVFDSESVLRNLSLFKNWTWSPQQAQFIFKKIQAASNITEHSFHSLGNVAWGADCATLREQTADLAFLELIRFLSELPGVIRQSLRKCIIKELDLRPGISQNDILLVGLEMVVNLPFLAEKALQLLGIGPSDEISGETLDSLGPLVAFIDETLIKQINPQELVQRLDEVKGYCIPEENKNAFGWMLTRSEMLGAAPGWTVQQMESVGRLVFILSPDDIHKLPKEVLTAEVVELALLSEGRWGVSDIGRVCQEQQSQSAHTALLSKRLSLVTTAIKSITKKRRDGIPNCIDIRATFPMAWSSSQLAAMADNEFADCLEILTRDRDLSAEHLKILLTKTKQLYGSLRLMKLWQLLQMGRAVTQLSDRDFQNLDLSDLAVLAFLGEVGEWSEKQRRAGFSSFLRQSGQSVSELDATTLTALGHLICGMAVTEIERINPEEFSKAVLFLGGLKLSCSEAQLEALAHLTTLPQAFGLVSNWGPEIFTEIGSIAAGLPDVTLSSLVEQQIEGLTPSAISLIVPSKFAVVFNADQLSSLSSAQASAVTSKQYEKLSPEQRRAVSTAQYDGEIHQEQRGKNHAVLVGDPSCCGVSDVELEPIVSRGWSSAAGTKLQDQWDHLKSLTGDQ</sequence>
<feature type="chain" id="PRO_5019121734" description="Stereocilin LRR domain-containing protein" evidence="4">
    <location>
        <begin position="22"/>
        <end position="1785"/>
    </location>
</feature>
<dbReference type="GO" id="GO:0032426">
    <property type="term" value="C:stereocilium tip"/>
    <property type="evidence" value="ECO:0007669"/>
    <property type="project" value="TreeGrafter"/>
</dbReference>
<comment type="caution">
    <text evidence="6">The sequence shown here is derived from an EMBL/GenBank/DDBJ whole genome shotgun (WGS) entry which is preliminary data.</text>
</comment>
<keyword evidence="7" id="KW-1185">Reference proteome</keyword>
<dbReference type="OrthoDB" id="9447519at2759"/>
<dbReference type="GO" id="GO:0009986">
    <property type="term" value="C:cell surface"/>
    <property type="evidence" value="ECO:0007669"/>
    <property type="project" value="TreeGrafter"/>
</dbReference>
<keyword evidence="2" id="KW-0325">Glycoprotein</keyword>
<organism evidence="6 7">
    <name type="scientific">Chiloscyllium punctatum</name>
    <name type="common">Brownbanded bambooshark</name>
    <name type="synonym">Hemiscyllium punctatum</name>
    <dbReference type="NCBI Taxonomy" id="137246"/>
    <lineage>
        <taxon>Eukaryota</taxon>
        <taxon>Metazoa</taxon>
        <taxon>Chordata</taxon>
        <taxon>Craniata</taxon>
        <taxon>Vertebrata</taxon>
        <taxon>Chondrichthyes</taxon>
        <taxon>Elasmobranchii</taxon>
        <taxon>Galeomorphii</taxon>
        <taxon>Galeoidea</taxon>
        <taxon>Orectolobiformes</taxon>
        <taxon>Hemiscylliidae</taxon>
        <taxon>Chiloscyllium</taxon>
    </lineage>
</organism>